<accession>U1N7R7</accession>
<proteinExistence type="predicted"/>
<organism evidence="1 2">
    <name type="scientific">Haloquadratum walsbyi J07HQW1</name>
    <dbReference type="NCBI Taxonomy" id="1238424"/>
    <lineage>
        <taxon>Archaea</taxon>
        <taxon>Methanobacteriati</taxon>
        <taxon>Methanobacteriota</taxon>
        <taxon>Stenosarchaea group</taxon>
        <taxon>Halobacteria</taxon>
        <taxon>Halobacteriales</taxon>
        <taxon>Haloferacaceae</taxon>
        <taxon>Haloquadratum</taxon>
    </lineage>
</organism>
<evidence type="ECO:0000313" key="1">
    <source>
        <dbReference type="EMBL" id="ERG92745.1"/>
    </source>
</evidence>
<reference evidence="1 2" key="1">
    <citation type="journal article" date="2013" name="PLoS ONE">
        <title>Assembly-driven community genomics of a hypersaline microbial ecosystem.</title>
        <authorList>
            <person name="Podell S."/>
            <person name="Ugalde J.A."/>
            <person name="Narasingarao P."/>
            <person name="Banfield J.F."/>
            <person name="Heidelberg K.B."/>
            <person name="Allen E.E."/>
        </authorList>
    </citation>
    <scope>NUCLEOTIDE SEQUENCE [LARGE SCALE GENOMIC DNA]</scope>
    <source>
        <strain evidence="2">J07HQW1</strain>
    </source>
</reference>
<protein>
    <submittedName>
        <fullName evidence="1">Uncharacterized protein</fullName>
    </submittedName>
</protein>
<dbReference type="Proteomes" id="UP000030649">
    <property type="component" value="Unassembled WGS sequence"/>
</dbReference>
<evidence type="ECO:0000313" key="2">
    <source>
        <dbReference type="Proteomes" id="UP000030649"/>
    </source>
</evidence>
<gene>
    <name evidence="1" type="ORF">J07HQW1_02792</name>
</gene>
<name>U1N7R7_9EURY</name>
<dbReference type="EMBL" id="KE356560">
    <property type="protein sequence ID" value="ERG92745.1"/>
    <property type="molecule type" value="Genomic_DNA"/>
</dbReference>
<dbReference type="HOGENOM" id="CLU_1998711_0_0_2"/>
<sequence length="124" mass="14320">MLNGYDSETEREEVEVVFDQINSQLFTTDRELLGETLIGRMNGFKRIKGAGEHIEEFDNIALLINGDFYKLHSVEYQITESESTAEFTVDMLDDVDLYYKNELTGNEEYRSLSSALDAFQENVR</sequence>
<dbReference type="AlphaFoldDB" id="U1N7R7"/>